<evidence type="ECO:0000256" key="3">
    <source>
        <dbReference type="ARBA" id="ARBA00012937"/>
    </source>
</evidence>
<comment type="subunit">
    <text evidence="2">Homooctamer.</text>
</comment>
<gene>
    <name evidence="13" type="ORF">AG1IA_00612</name>
</gene>
<dbReference type="Gene3D" id="3.10.20.70">
    <property type="entry name" value="Glutamine synthetase, N-terminal domain"/>
    <property type="match status" value="1"/>
</dbReference>
<dbReference type="InterPro" id="IPR008146">
    <property type="entry name" value="Gln_synth_cat_dom"/>
</dbReference>
<dbReference type="HOGENOM" id="CLU_036762_1_1_1"/>
<evidence type="ECO:0000256" key="10">
    <source>
        <dbReference type="RuleBase" id="RU000384"/>
    </source>
</evidence>
<dbReference type="PANTHER" id="PTHR20852">
    <property type="entry name" value="GLUTAMINE SYNTHETASE"/>
    <property type="match status" value="1"/>
</dbReference>
<dbReference type="OrthoDB" id="1936100at2759"/>
<dbReference type="PROSITE" id="PS00181">
    <property type="entry name" value="GLNA_ATP"/>
    <property type="match status" value="1"/>
</dbReference>
<evidence type="ECO:0000256" key="8">
    <source>
        <dbReference type="ARBA" id="ARBA00049436"/>
    </source>
</evidence>
<dbReference type="PROSITE" id="PS00180">
    <property type="entry name" value="GLNA_1"/>
    <property type="match status" value="1"/>
</dbReference>
<dbReference type="SUPFAM" id="SSF55931">
    <property type="entry name" value="Glutamine synthetase/guanido kinase"/>
    <property type="match status" value="1"/>
</dbReference>
<accession>L8X8J0</accession>
<dbReference type="Proteomes" id="UP000011668">
    <property type="component" value="Unassembled WGS sequence"/>
</dbReference>
<evidence type="ECO:0000313" key="13">
    <source>
        <dbReference type="EMBL" id="ELU45378.1"/>
    </source>
</evidence>
<dbReference type="Gene3D" id="3.30.590.10">
    <property type="entry name" value="Glutamine synthetase/guanido kinase, catalytic domain"/>
    <property type="match status" value="1"/>
</dbReference>
<dbReference type="GO" id="GO:0005737">
    <property type="term" value="C:cytoplasm"/>
    <property type="evidence" value="ECO:0007669"/>
    <property type="project" value="TreeGrafter"/>
</dbReference>
<dbReference type="GO" id="GO:0005524">
    <property type="term" value="F:ATP binding"/>
    <property type="evidence" value="ECO:0007669"/>
    <property type="project" value="UniProtKB-KW"/>
</dbReference>
<dbReference type="PROSITE" id="PS51987">
    <property type="entry name" value="GS_CATALYTIC"/>
    <property type="match status" value="1"/>
</dbReference>
<evidence type="ECO:0000256" key="1">
    <source>
        <dbReference type="ARBA" id="ARBA00009897"/>
    </source>
</evidence>
<evidence type="ECO:0000259" key="12">
    <source>
        <dbReference type="PROSITE" id="PS51987"/>
    </source>
</evidence>
<dbReference type="EC" id="6.3.1.2" evidence="3 11"/>
<name>L8X8J0_THACA</name>
<dbReference type="InterPro" id="IPR036651">
    <property type="entry name" value="Gln_synt_N_sf"/>
</dbReference>
<proteinExistence type="inferred from homology"/>
<organism evidence="13 14">
    <name type="scientific">Thanatephorus cucumeris (strain AG1-IA)</name>
    <name type="common">Rice sheath blight fungus</name>
    <name type="synonym">Rhizoctonia solani</name>
    <dbReference type="NCBI Taxonomy" id="983506"/>
    <lineage>
        <taxon>Eukaryota</taxon>
        <taxon>Fungi</taxon>
        <taxon>Dikarya</taxon>
        <taxon>Basidiomycota</taxon>
        <taxon>Agaricomycotina</taxon>
        <taxon>Agaricomycetes</taxon>
        <taxon>Cantharellales</taxon>
        <taxon>Ceratobasidiaceae</taxon>
        <taxon>Rhizoctonia</taxon>
        <taxon>Rhizoctonia solani AG-1</taxon>
    </lineage>
</organism>
<evidence type="ECO:0000256" key="2">
    <source>
        <dbReference type="ARBA" id="ARBA00011823"/>
    </source>
</evidence>
<sequence length="422" mass="47616">MDFRTGWTRVADQLSPNRKNADGPTRWRCARGPGVPVVNVRVPLWDIPYNPPITNDDMAGLYKPELLAPYLTLDQGDSIQAECKWAPSHFNRVSDHFYRCLDRWRWWPSFQDHEVKSIDDLRIWDFDGSSTNQAPGHDSDVHLRPAAIFKDPFRGGKNILVLAETYNNDGTPNRTNYRHHAKKIMDLAKDEHPWFGLEQEYTLFDVDGSPYGWPKGGFPGPQGPYYCGVGTGKVFARDLIEAHYRACLYAGIKISGINAEVMPSQWEFQVGPCEGIEMGDHLWMARFLLVRIAEEWGIKVSFHPKPLKGDWNGAGCHSNYSTLAMREKGGIKAIEAAIEKLGKRHEDHIAVYGEDNDLRLTGRHETGHISSFSSGVANRGASIRIPRHVAAQGFGYLEDRRPASNVDPYRVTGIIVETTCLQ</sequence>
<keyword evidence="14" id="KW-1185">Reference proteome</keyword>
<comment type="catalytic activity">
    <reaction evidence="8 11">
        <text>L-glutamate + NH4(+) + ATP = L-glutamine + ADP + phosphate + H(+)</text>
        <dbReference type="Rhea" id="RHEA:16169"/>
        <dbReference type="ChEBI" id="CHEBI:15378"/>
        <dbReference type="ChEBI" id="CHEBI:28938"/>
        <dbReference type="ChEBI" id="CHEBI:29985"/>
        <dbReference type="ChEBI" id="CHEBI:30616"/>
        <dbReference type="ChEBI" id="CHEBI:43474"/>
        <dbReference type="ChEBI" id="CHEBI:58359"/>
        <dbReference type="ChEBI" id="CHEBI:456216"/>
        <dbReference type="EC" id="6.3.1.2"/>
    </reaction>
</comment>
<dbReference type="SMART" id="SM01230">
    <property type="entry name" value="Gln-synt_C"/>
    <property type="match status" value="1"/>
</dbReference>
<dbReference type="EMBL" id="AFRT01000091">
    <property type="protein sequence ID" value="ELU45378.1"/>
    <property type="molecule type" value="Genomic_DNA"/>
</dbReference>
<dbReference type="InterPro" id="IPR014746">
    <property type="entry name" value="Gln_synth/guanido_kin_cat_dom"/>
</dbReference>
<dbReference type="GO" id="GO:0006542">
    <property type="term" value="P:glutamine biosynthetic process"/>
    <property type="evidence" value="ECO:0007669"/>
    <property type="project" value="InterPro"/>
</dbReference>
<comment type="similarity">
    <text evidence="1 9 10">Belongs to the glutamine synthetase family.</text>
</comment>
<dbReference type="SUPFAM" id="SSF54368">
    <property type="entry name" value="Glutamine synthetase, N-terminal domain"/>
    <property type="match status" value="1"/>
</dbReference>
<keyword evidence="6 11" id="KW-0547">Nucleotide-binding</keyword>
<dbReference type="STRING" id="983506.L8X8J0"/>
<dbReference type="GO" id="GO:0004356">
    <property type="term" value="F:glutamine synthetase activity"/>
    <property type="evidence" value="ECO:0007669"/>
    <property type="project" value="UniProtKB-EC"/>
</dbReference>
<dbReference type="InterPro" id="IPR027302">
    <property type="entry name" value="Gln_synth_N_conserv_site"/>
</dbReference>
<feature type="domain" description="GS catalytic" evidence="12">
    <location>
        <begin position="177"/>
        <end position="422"/>
    </location>
</feature>
<evidence type="ECO:0000313" key="14">
    <source>
        <dbReference type="Proteomes" id="UP000011668"/>
    </source>
</evidence>
<dbReference type="InterPro" id="IPR050292">
    <property type="entry name" value="Glutamine_Synthetase"/>
</dbReference>
<comment type="caution">
    <text evidence="13">The sequence shown here is derived from an EMBL/GenBank/DDBJ whole genome shotgun (WGS) entry which is preliminary data.</text>
</comment>
<keyword evidence="5 11" id="KW-0436">Ligase</keyword>
<dbReference type="Pfam" id="PF00120">
    <property type="entry name" value="Gln-synt_C"/>
    <property type="match status" value="1"/>
</dbReference>
<dbReference type="OMA" id="DRRPNAN"/>
<dbReference type="PANTHER" id="PTHR20852:SF57">
    <property type="entry name" value="GLUTAMINE SYNTHETASE 2 CYTOPLASMIC"/>
    <property type="match status" value="1"/>
</dbReference>
<dbReference type="InterPro" id="IPR027303">
    <property type="entry name" value="Gln_synth_gly_rich_site"/>
</dbReference>
<evidence type="ECO:0000256" key="6">
    <source>
        <dbReference type="ARBA" id="ARBA00022741"/>
    </source>
</evidence>
<evidence type="ECO:0000256" key="7">
    <source>
        <dbReference type="ARBA" id="ARBA00022840"/>
    </source>
</evidence>
<evidence type="ECO:0000256" key="11">
    <source>
        <dbReference type="RuleBase" id="RU004356"/>
    </source>
</evidence>
<dbReference type="FunFam" id="3.30.590.10:FF:000004">
    <property type="entry name" value="Glutamine synthetase"/>
    <property type="match status" value="1"/>
</dbReference>
<dbReference type="AlphaFoldDB" id="L8X8J0"/>
<keyword evidence="7 11" id="KW-0067">ATP-binding</keyword>
<protein>
    <recommendedName>
        <fullName evidence="4 11">Glutamine synthetase</fullName>
        <ecNumber evidence="3 11">6.3.1.2</ecNumber>
    </recommendedName>
</protein>
<evidence type="ECO:0000256" key="9">
    <source>
        <dbReference type="PROSITE-ProRule" id="PRU01331"/>
    </source>
</evidence>
<reference evidence="13 14" key="1">
    <citation type="journal article" date="2013" name="Nat. Commun.">
        <title>The evolution and pathogenic mechanisms of the rice sheath blight pathogen.</title>
        <authorList>
            <person name="Zheng A."/>
            <person name="Lin R."/>
            <person name="Xu L."/>
            <person name="Qin P."/>
            <person name="Tang C."/>
            <person name="Ai P."/>
            <person name="Zhang D."/>
            <person name="Liu Y."/>
            <person name="Sun Z."/>
            <person name="Feng H."/>
            <person name="Wang Y."/>
            <person name="Chen Y."/>
            <person name="Liang X."/>
            <person name="Fu R."/>
            <person name="Li Q."/>
            <person name="Zhang J."/>
            <person name="Yu X."/>
            <person name="Xie Z."/>
            <person name="Ding L."/>
            <person name="Guan P."/>
            <person name="Tang J."/>
            <person name="Liang Y."/>
            <person name="Wang S."/>
            <person name="Deng Q."/>
            <person name="Li S."/>
            <person name="Zhu J."/>
            <person name="Wang L."/>
            <person name="Liu H."/>
            <person name="Li P."/>
        </authorList>
    </citation>
    <scope>NUCLEOTIDE SEQUENCE [LARGE SCALE GENOMIC DNA]</scope>
    <source>
        <strain evidence="14">AG-1 IA</strain>
    </source>
</reference>
<evidence type="ECO:0000256" key="4">
    <source>
        <dbReference type="ARBA" id="ARBA00021364"/>
    </source>
</evidence>
<evidence type="ECO:0000256" key="5">
    <source>
        <dbReference type="ARBA" id="ARBA00022598"/>
    </source>
</evidence>